<name>A0A081K643_9GAMM</name>
<dbReference type="RefSeq" id="WP_020581943.1">
    <property type="nucleotide sequence ID" value="NZ_JOJP01000001.1"/>
</dbReference>
<organism evidence="2 3">
    <name type="scientific">Endozoicomonas elysicola</name>
    <dbReference type="NCBI Taxonomy" id="305900"/>
    <lineage>
        <taxon>Bacteria</taxon>
        <taxon>Pseudomonadati</taxon>
        <taxon>Pseudomonadota</taxon>
        <taxon>Gammaproteobacteria</taxon>
        <taxon>Oceanospirillales</taxon>
        <taxon>Endozoicomonadaceae</taxon>
        <taxon>Endozoicomonas</taxon>
    </lineage>
</organism>
<accession>A0A081K643</accession>
<evidence type="ECO:0000256" key="1">
    <source>
        <dbReference type="SAM" id="MobiDB-lite"/>
    </source>
</evidence>
<proteinExistence type="predicted"/>
<evidence type="ECO:0008006" key="4">
    <source>
        <dbReference type="Google" id="ProtNLM"/>
    </source>
</evidence>
<comment type="caution">
    <text evidence="2">The sequence shown here is derived from an EMBL/GenBank/DDBJ whole genome shotgun (WGS) entry which is preliminary data.</text>
</comment>
<reference evidence="2 3" key="1">
    <citation type="submission" date="2014-06" db="EMBL/GenBank/DDBJ databases">
        <title>Whole Genome Sequences of Three Symbiotic Endozoicomonas Bacteria.</title>
        <authorList>
            <person name="Neave M.J."/>
            <person name="Apprill A."/>
            <person name="Voolstra C.R."/>
        </authorList>
    </citation>
    <scope>NUCLEOTIDE SEQUENCE [LARGE SCALE GENOMIC DNA]</scope>
    <source>
        <strain evidence="2 3">DSM 22380</strain>
    </source>
</reference>
<dbReference type="InterPro" id="IPR009576">
    <property type="entry name" value="Biofilm_formation_YgiB"/>
</dbReference>
<dbReference type="EMBL" id="JOJP01000001">
    <property type="protein sequence ID" value="KEI69619.1"/>
    <property type="molecule type" value="Genomic_DNA"/>
</dbReference>
<feature type="compositionally biased region" description="Low complexity" evidence="1">
    <location>
        <begin position="163"/>
        <end position="173"/>
    </location>
</feature>
<keyword evidence="3" id="KW-1185">Reference proteome</keyword>
<evidence type="ECO:0000313" key="3">
    <source>
        <dbReference type="Proteomes" id="UP000027997"/>
    </source>
</evidence>
<dbReference type="AlphaFoldDB" id="A0A081K643"/>
<dbReference type="PROSITE" id="PS51257">
    <property type="entry name" value="PROKAR_LIPOPROTEIN"/>
    <property type="match status" value="1"/>
</dbReference>
<dbReference type="Proteomes" id="UP000027997">
    <property type="component" value="Unassembled WGS sequence"/>
</dbReference>
<evidence type="ECO:0000313" key="2">
    <source>
        <dbReference type="EMBL" id="KEI69619.1"/>
    </source>
</evidence>
<dbReference type="Pfam" id="PF06693">
    <property type="entry name" value="DUF1190"/>
    <property type="match status" value="1"/>
</dbReference>
<protein>
    <recommendedName>
        <fullName evidence="4">Lipoprotein</fullName>
    </recommendedName>
</protein>
<dbReference type="eggNOG" id="COG5463">
    <property type="taxonomic scope" value="Bacteria"/>
</dbReference>
<sequence length="173" mass="18488">MKRSKKLQLAIMGTAPFVITGCGDSSREALVYKDAASCIKDGVISESVCRFEYNKAWQNHLMAAPKYNSGSDCQQDFGSSCQQLASGEYIPTMEGFMLAAEPGSGRSSFTVIPLYLGSGGFFRTGNYDKVGSSYKQGKVIVDKKATAKPSLKSTTMKRGGFGSRSAARGSWGG</sequence>
<feature type="region of interest" description="Disordered" evidence="1">
    <location>
        <begin position="153"/>
        <end position="173"/>
    </location>
</feature>
<dbReference type="STRING" id="305900.GV64_01660"/>
<gene>
    <name evidence="2" type="ORF">GV64_01660</name>
</gene>